<feature type="transmembrane region" description="Helical" evidence="1">
    <location>
        <begin position="75"/>
        <end position="94"/>
    </location>
</feature>
<evidence type="ECO:0000256" key="1">
    <source>
        <dbReference type="SAM" id="Phobius"/>
    </source>
</evidence>
<dbReference type="EMBL" id="CM001555">
    <property type="protein sequence ID" value="EJG06826.1"/>
    <property type="molecule type" value="Genomic_DNA"/>
</dbReference>
<feature type="transmembrane region" description="Helical" evidence="1">
    <location>
        <begin position="255"/>
        <end position="272"/>
    </location>
</feature>
<feature type="transmembrane region" description="Helical" evidence="1">
    <location>
        <begin position="483"/>
        <end position="501"/>
    </location>
</feature>
<feature type="transmembrane region" description="Helical" evidence="1">
    <location>
        <begin position="201"/>
        <end position="221"/>
    </location>
</feature>
<dbReference type="RefSeq" id="WP_004038326.1">
    <property type="nucleotide sequence ID" value="NZ_CM001555.1"/>
</dbReference>
<feature type="transmembrane region" description="Helical" evidence="1">
    <location>
        <begin position="36"/>
        <end position="54"/>
    </location>
</feature>
<feature type="transmembrane region" description="Helical" evidence="1">
    <location>
        <begin position="456"/>
        <end position="476"/>
    </location>
</feature>
<proteinExistence type="predicted"/>
<feature type="transmembrane region" description="Helical" evidence="1">
    <location>
        <begin position="300"/>
        <end position="319"/>
    </location>
</feature>
<gene>
    <name evidence="2" type="ORF">Metli_0868</name>
</gene>
<evidence type="ECO:0008006" key="4">
    <source>
        <dbReference type="Google" id="ProtNLM"/>
    </source>
</evidence>
<dbReference type="AlphaFoldDB" id="J0RZ69"/>
<feature type="transmembrane region" description="Helical" evidence="1">
    <location>
        <begin position="279"/>
        <end position="294"/>
    </location>
</feature>
<feature type="transmembrane region" description="Helical" evidence="1">
    <location>
        <begin position="326"/>
        <end position="345"/>
    </location>
</feature>
<dbReference type="HOGENOM" id="CLU_026486_0_0_2"/>
<name>J0RZ69_9EURY</name>
<sequence length="632" mass="71359">MSEYIRGLKLDIITCILGLGGGAFIMGLYLKSPTVHLLTLGGALFFASLAYLILSRINDTRREDIHICKDKSTKNVLEAAFLILFAISLVTYHASENRTIFYFISISLCTGIVALLCAGVTKKRDVIIQIVNIIVLSLNIKLAKFYFFGGSGVDYWIHLKMNEMLSQLGNIGVLSGKEQFFPIMHIDVALTQIMLNLPVKGASMISIILPLVISSICVYFIGRELFGEKIGLLGMLIVNISDYQNWWGFAPQTTSYGAIIFFFSVFAIYKLTNLKNKKNWLATAGILMFAMIIAHAISSFILFTALVGLITGSFLYTIIFSEKGKFFFPALMMIYAIGLMQHWFIAEYRADGPPFFDQIVATLSTYVTEHAGFLNRPEAAPEYAALLPPLSESLVNNLGLALLIFLAVIGALYWLSFDFRSRTTFSILVCTTLLLGITFVFPLFGIRNIIPHRWFVFEYLFLAIMAAFAIIHISMLMSRKQQICVIFVVFTCLSFFMLTATSSNLANLDSPLWLKESTISTTYTIQEMKGAETISCHSERVFSDLRYGVSIIGVYYGHKHDPFDSMDLSDRSGSVFIWRRYMENRPIRMFTQVEGYYKQVESNVIPGPEYLKELEKMQRVYENDDVSGYYIS</sequence>
<feature type="transmembrane region" description="Helical" evidence="1">
    <location>
        <begin position="427"/>
        <end position="450"/>
    </location>
</feature>
<evidence type="ECO:0000313" key="2">
    <source>
        <dbReference type="EMBL" id="EJG06826.1"/>
    </source>
</evidence>
<feature type="transmembrane region" description="Helical" evidence="1">
    <location>
        <begin position="12"/>
        <end position="30"/>
    </location>
</feature>
<keyword evidence="3" id="KW-1185">Reference proteome</keyword>
<reference evidence="2 3" key="1">
    <citation type="submission" date="2011-08" db="EMBL/GenBank/DDBJ databases">
        <title>The complete genome of Methanofollis liminatans DSM 4140.</title>
        <authorList>
            <consortium name="US DOE Joint Genome Institute (JGI-PGF)"/>
            <person name="Lucas S."/>
            <person name="Han J."/>
            <person name="Lapidus A."/>
            <person name="Bruce D."/>
            <person name="Goodwin L."/>
            <person name="Pitluck S."/>
            <person name="Peters L."/>
            <person name="Kyrpides N."/>
            <person name="Mavromatis K."/>
            <person name="Ivanova N."/>
            <person name="Mikhailova N."/>
            <person name="Lu M."/>
            <person name="Detter J.C."/>
            <person name="Tapia R."/>
            <person name="Han C."/>
            <person name="Land M."/>
            <person name="Hauser L."/>
            <person name="Markowitz V."/>
            <person name="Cheng J.-F."/>
            <person name="Hugenholtz P."/>
            <person name="Woyke T."/>
            <person name="Wu D."/>
            <person name="Spring S."/>
            <person name="Schuler E."/>
            <person name="Brambilla E."/>
            <person name="Klenk H.-P."/>
            <person name="Eisen J.A."/>
        </authorList>
    </citation>
    <scope>NUCLEOTIDE SEQUENCE [LARGE SCALE GENOMIC DNA]</scope>
    <source>
        <strain evidence="2 3">DSM 4140</strain>
    </source>
</reference>
<dbReference type="OrthoDB" id="110868at2157"/>
<dbReference type="Proteomes" id="UP000005095">
    <property type="component" value="Chromosome"/>
</dbReference>
<dbReference type="STRING" id="28892.Metli_0868"/>
<feature type="transmembrane region" description="Helical" evidence="1">
    <location>
        <begin position="100"/>
        <end position="119"/>
    </location>
</feature>
<organism evidence="2 3">
    <name type="scientific">Methanofollis liminatans DSM 4140</name>
    <dbReference type="NCBI Taxonomy" id="28892"/>
    <lineage>
        <taxon>Archaea</taxon>
        <taxon>Methanobacteriati</taxon>
        <taxon>Methanobacteriota</taxon>
        <taxon>Stenosarchaea group</taxon>
        <taxon>Methanomicrobia</taxon>
        <taxon>Methanomicrobiales</taxon>
        <taxon>Methanomicrobiaceae</taxon>
        <taxon>Methanofollis</taxon>
    </lineage>
</organism>
<keyword evidence="1" id="KW-1133">Transmembrane helix</keyword>
<keyword evidence="1" id="KW-0472">Membrane</keyword>
<accession>J0RZ69</accession>
<evidence type="ECO:0000313" key="3">
    <source>
        <dbReference type="Proteomes" id="UP000005095"/>
    </source>
</evidence>
<feature type="transmembrane region" description="Helical" evidence="1">
    <location>
        <begin position="394"/>
        <end position="415"/>
    </location>
</feature>
<keyword evidence="1" id="KW-0812">Transmembrane</keyword>
<protein>
    <recommendedName>
        <fullName evidence="4">Glycosyltransferase RgtA/B/C/D-like domain-containing protein</fullName>
    </recommendedName>
</protein>